<gene>
    <name evidence="2" type="ORF">E2562_029370</name>
</gene>
<evidence type="ECO:0000313" key="2">
    <source>
        <dbReference type="EMBL" id="KAF0896865.1"/>
    </source>
</evidence>
<evidence type="ECO:0000313" key="3">
    <source>
        <dbReference type="Proteomes" id="UP000479710"/>
    </source>
</evidence>
<feature type="region of interest" description="Disordered" evidence="1">
    <location>
        <begin position="1"/>
        <end position="26"/>
    </location>
</feature>
<name>A0A6G1C874_9ORYZ</name>
<dbReference type="AlphaFoldDB" id="A0A6G1C874"/>
<reference evidence="2 3" key="1">
    <citation type="submission" date="2019-11" db="EMBL/GenBank/DDBJ databases">
        <title>Whole genome sequence of Oryza granulata.</title>
        <authorList>
            <person name="Li W."/>
        </authorList>
    </citation>
    <scope>NUCLEOTIDE SEQUENCE [LARGE SCALE GENOMIC DNA]</scope>
    <source>
        <strain evidence="3">cv. Menghai</strain>
        <tissue evidence="2">Leaf</tissue>
    </source>
</reference>
<evidence type="ECO:0000256" key="1">
    <source>
        <dbReference type="SAM" id="MobiDB-lite"/>
    </source>
</evidence>
<sequence length="59" mass="6546">MAGGKGIHRESLTVAAAKGRTGKPKHRRALEQHCLEESSYIWCSEESFKGNEQAQEDDS</sequence>
<dbReference type="EMBL" id="SPHZ02000010">
    <property type="protein sequence ID" value="KAF0896865.1"/>
    <property type="molecule type" value="Genomic_DNA"/>
</dbReference>
<dbReference type="Proteomes" id="UP000479710">
    <property type="component" value="Unassembled WGS sequence"/>
</dbReference>
<organism evidence="2 3">
    <name type="scientific">Oryza meyeriana var. granulata</name>
    <dbReference type="NCBI Taxonomy" id="110450"/>
    <lineage>
        <taxon>Eukaryota</taxon>
        <taxon>Viridiplantae</taxon>
        <taxon>Streptophyta</taxon>
        <taxon>Embryophyta</taxon>
        <taxon>Tracheophyta</taxon>
        <taxon>Spermatophyta</taxon>
        <taxon>Magnoliopsida</taxon>
        <taxon>Liliopsida</taxon>
        <taxon>Poales</taxon>
        <taxon>Poaceae</taxon>
        <taxon>BOP clade</taxon>
        <taxon>Oryzoideae</taxon>
        <taxon>Oryzeae</taxon>
        <taxon>Oryzinae</taxon>
        <taxon>Oryza</taxon>
        <taxon>Oryza meyeriana</taxon>
    </lineage>
</organism>
<comment type="caution">
    <text evidence="2">The sequence shown here is derived from an EMBL/GenBank/DDBJ whole genome shotgun (WGS) entry which is preliminary data.</text>
</comment>
<proteinExistence type="predicted"/>
<keyword evidence="3" id="KW-1185">Reference proteome</keyword>
<accession>A0A6G1C874</accession>
<protein>
    <submittedName>
        <fullName evidence="2">Uncharacterized protein</fullName>
    </submittedName>
</protein>